<dbReference type="PATRIC" id="fig|1094502.3.peg.1512"/>
<gene>
    <name evidence="1" type="ORF">BVtw_12770</name>
</gene>
<evidence type="ECO:0000313" key="2">
    <source>
        <dbReference type="Proteomes" id="UP000014011"/>
    </source>
</evidence>
<protein>
    <submittedName>
        <fullName evidence="1">Putative membrane protein</fullName>
    </submittedName>
</protein>
<proteinExistence type="predicted"/>
<dbReference type="HOGENOM" id="CLU_158448_0_0_5"/>
<dbReference type="EMBL" id="AGWD01000016">
    <property type="protein sequence ID" value="ENN94509.1"/>
    <property type="molecule type" value="Genomic_DNA"/>
</dbReference>
<sequence length="96" mass="10524">MFKLFKNRICFYVFTAFILCLIQTIESHGNIMKNHFQAQEGAPVAAIAATGKNAVIDAVEVVKVIDMAVIRDAEGQDGLAFEKIENVSLFAAFWGG</sequence>
<evidence type="ECO:0000313" key="1">
    <source>
        <dbReference type="EMBL" id="ENN94509.1"/>
    </source>
</evidence>
<comment type="caution">
    <text evidence="1">The sequence shown here is derived from an EMBL/GenBank/DDBJ whole genome shotgun (WGS) entry which is preliminary data.</text>
</comment>
<reference evidence="1 2" key="1">
    <citation type="journal article" date="2013" name="PLoS Genet.">
        <title>A gene transfer agent and a dynamic repertoire of secretion systems hold the keys to the explosive radiation of the emerging pathogen Bartonella.</title>
        <authorList>
            <person name="Guy L."/>
            <person name="Nystedt B."/>
            <person name="Toft C."/>
            <person name="Zaremba-Niedzwiedzka K."/>
            <person name="Berglund E.C."/>
            <person name="Granberg F."/>
            <person name="Naslund K."/>
            <person name="Eriksson A.S."/>
            <person name="Andersson S.G."/>
        </authorList>
    </citation>
    <scope>NUCLEOTIDE SEQUENCE [LARGE SCALE GENOMIC DNA]</scope>
    <source>
        <strain evidence="1">Tweed</strain>
    </source>
</reference>
<accession>N6UQ97</accession>
<name>N6UQ97_BARVB</name>
<dbReference type="AlphaFoldDB" id="N6UQ97"/>
<organism evidence="1 2">
    <name type="scientific">Bartonella vinsonii subsp. berkhoffii str. Tweed</name>
    <dbReference type="NCBI Taxonomy" id="1094502"/>
    <lineage>
        <taxon>Bacteria</taxon>
        <taxon>Pseudomonadati</taxon>
        <taxon>Pseudomonadota</taxon>
        <taxon>Alphaproteobacteria</taxon>
        <taxon>Hyphomicrobiales</taxon>
        <taxon>Bartonellaceae</taxon>
        <taxon>Bartonella</taxon>
    </lineage>
</organism>
<dbReference type="Proteomes" id="UP000014011">
    <property type="component" value="Unassembled WGS sequence"/>
</dbReference>